<dbReference type="AlphaFoldDB" id="A0A1A5X3A9"/>
<reference evidence="2 3" key="1">
    <citation type="submission" date="2016-10" db="EMBL/GenBank/DDBJ databases">
        <authorList>
            <person name="Varghese N."/>
            <person name="Submissions S."/>
        </authorList>
    </citation>
    <scope>NUCLEOTIDE SEQUENCE [LARGE SCALE GENOMIC DNA]</scope>
    <source>
        <strain evidence="2 3">LMG 22274</strain>
    </source>
</reference>
<dbReference type="InterPro" id="IPR025421">
    <property type="entry name" value="DUF4148"/>
</dbReference>
<evidence type="ECO:0000256" key="1">
    <source>
        <dbReference type="SAM" id="SignalP"/>
    </source>
</evidence>
<feature type="signal peptide" evidence="1">
    <location>
        <begin position="1"/>
        <end position="22"/>
    </location>
</feature>
<accession>A0A1A5X3A9</accession>
<gene>
    <name evidence="2" type="ORF">SAMN05216550_115204</name>
</gene>
<protein>
    <recommendedName>
        <fullName evidence="4">DUF4148 domain-containing protein</fullName>
    </recommendedName>
</protein>
<dbReference type="RefSeq" id="WP_065065024.1">
    <property type="nucleotide sequence ID" value="NZ_CADFGN010000013.1"/>
</dbReference>
<keyword evidence="1" id="KW-0732">Signal</keyword>
<evidence type="ECO:0000313" key="3">
    <source>
        <dbReference type="Proteomes" id="UP000183529"/>
    </source>
</evidence>
<evidence type="ECO:0000313" key="2">
    <source>
        <dbReference type="EMBL" id="SEK07050.1"/>
    </source>
</evidence>
<dbReference type="Pfam" id="PF13663">
    <property type="entry name" value="DUF4148"/>
    <property type="match status" value="1"/>
</dbReference>
<proteinExistence type="predicted"/>
<dbReference type="Proteomes" id="UP000183529">
    <property type="component" value="Unassembled WGS sequence"/>
</dbReference>
<dbReference type="EMBL" id="FNZM01000015">
    <property type="protein sequence ID" value="SEK07050.1"/>
    <property type="molecule type" value="Genomic_DNA"/>
</dbReference>
<dbReference type="OrthoDB" id="9030534at2"/>
<organism evidence="2 3">
    <name type="scientific">Paraburkholderia tropica</name>
    <dbReference type="NCBI Taxonomy" id="92647"/>
    <lineage>
        <taxon>Bacteria</taxon>
        <taxon>Pseudomonadati</taxon>
        <taxon>Pseudomonadota</taxon>
        <taxon>Betaproteobacteria</taxon>
        <taxon>Burkholderiales</taxon>
        <taxon>Burkholderiaceae</taxon>
        <taxon>Paraburkholderia</taxon>
    </lineage>
</organism>
<feature type="chain" id="PRO_5015053512" description="DUF4148 domain-containing protein" evidence="1">
    <location>
        <begin position="23"/>
        <end position="95"/>
    </location>
</feature>
<name>A0A1A5X3A9_9BURK</name>
<sequence length="95" mass="10481">MRRLSRILVALLATFCSLSAFAAPRLTPQQCADYPFKPVAAGKVTHKQLMRELGELEARGYDPGSDDGVYPSDLQAAEKQLHVDYRTQCRPVSGT</sequence>
<evidence type="ECO:0008006" key="4">
    <source>
        <dbReference type="Google" id="ProtNLM"/>
    </source>
</evidence>
<comment type="caution">
    <text evidence="2">The sequence shown here is derived from an EMBL/GenBank/DDBJ whole genome shotgun (WGS) entry which is preliminary data.</text>
</comment>